<dbReference type="InterPro" id="IPR016181">
    <property type="entry name" value="Acyl_CoA_acyltransferase"/>
</dbReference>
<protein>
    <recommendedName>
        <fullName evidence="3">N-acetyltransferase domain-containing protein</fullName>
    </recommendedName>
</protein>
<accession>A0A0F9UUB6</accession>
<dbReference type="Pfam" id="PF00583">
    <property type="entry name" value="Acetyltransf_1"/>
    <property type="match status" value="1"/>
</dbReference>
<dbReference type="CDD" id="cd04301">
    <property type="entry name" value="NAT_SF"/>
    <property type="match status" value="1"/>
</dbReference>
<evidence type="ECO:0000256" key="2">
    <source>
        <dbReference type="ARBA" id="ARBA00023315"/>
    </source>
</evidence>
<evidence type="ECO:0000313" key="4">
    <source>
        <dbReference type="EMBL" id="KKN91087.1"/>
    </source>
</evidence>
<keyword evidence="2" id="KW-0012">Acyltransferase</keyword>
<dbReference type="Gene3D" id="3.40.630.30">
    <property type="match status" value="1"/>
</dbReference>
<feature type="domain" description="N-acetyltransferase" evidence="3">
    <location>
        <begin position="4"/>
        <end position="150"/>
    </location>
</feature>
<dbReference type="GO" id="GO:0016747">
    <property type="term" value="F:acyltransferase activity, transferring groups other than amino-acyl groups"/>
    <property type="evidence" value="ECO:0007669"/>
    <property type="project" value="InterPro"/>
</dbReference>
<name>A0A0F9UUB6_9ZZZZ</name>
<dbReference type="AlphaFoldDB" id="A0A0F9UUB6"/>
<gene>
    <name evidence="4" type="ORF">LCGC14_0222890</name>
</gene>
<dbReference type="EMBL" id="LAZR01000106">
    <property type="protein sequence ID" value="KKN91087.1"/>
    <property type="molecule type" value="Genomic_DNA"/>
</dbReference>
<organism evidence="4">
    <name type="scientific">marine sediment metagenome</name>
    <dbReference type="NCBI Taxonomy" id="412755"/>
    <lineage>
        <taxon>unclassified sequences</taxon>
        <taxon>metagenomes</taxon>
        <taxon>ecological metagenomes</taxon>
    </lineage>
</organism>
<dbReference type="PANTHER" id="PTHR43877:SF2">
    <property type="entry name" value="AMINOALKYLPHOSPHONATE N-ACETYLTRANSFERASE-RELATED"/>
    <property type="match status" value="1"/>
</dbReference>
<dbReference type="PANTHER" id="PTHR43877">
    <property type="entry name" value="AMINOALKYLPHOSPHONATE N-ACETYLTRANSFERASE-RELATED-RELATED"/>
    <property type="match status" value="1"/>
</dbReference>
<evidence type="ECO:0000256" key="1">
    <source>
        <dbReference type="ARBA" id="ARBA00022679"/>
    </source>
</evidence>
<dbReference type="InterPro" id="IPR050832">
    <property type="entry name" value="Bact_Acetyltransf"/>
</dbReference>
<keyword evidence="1" id="KW-0808">Transferase</keyword>
<sequence length="150" mass="16634">MSSVQIREAIETDVVDIQLCAQQAYVKYVQRMDREPAPMHADFAGQVARGYVTVATSQAGLVGYVVAYSEGSQFKLESVAVMPDCGGRGIGKLLIEHVEKTAKHAGYKTIELYTNEAMTENITMYPKLGYIEVGRKLDDGFNRVFFSKLL</sequence>
<comment type="caution">
    <text evidence="4">The sequence shown here is derived from an EMBL/GenBank/DDBJ whole genome shotgun (WGS) entry which is preliminary data.</text>
</comment>
<dbReference type="SUPFAM" id="SSF55729">
    <property type="entry name" value="Acyl-CoA N-acyltransferases (Nat)"/>
    <property type="match status" value="1"/>
</dbReference>
<dbReference type="PROSITE" id="PS51186">
    <property type="entry name" value="GNAT"/>
    <property type="match status" value="1"/>
</dbReference>
<reference evidence="4" key="1">
    <citation type="journal article" date="2015" name="Nature">
        <title>Complex archaea that bridge the gap between prokaryotes and eukaryotes.</title>
        <authorList>
            <person name="Spang A."/>
            <person name="Saw J.H."/>
            <person name="Jorgensen S.L."/>
            <person name="Zaremba-Niedzwiedzka K."/>
            <person name="Martijn J."/>
            <person name="Lind A.E."/>
            <person name="van Eijk R."/>
            <person name="Schleper C."/>
            <person name="Guy L."/>
            <person name="Ettema T.J."/>
        </authorList>
    </citation>
    <scope>NUCLEOTIDE SEQUENCE</scope>
</reference>
<proteinExistence type="predicted"/>
<dbReference type="InterPro" id="IPR000182">
    <property type="entry name" value="GNAT_dom"/>
</dbReference>
<evidence type="ECO:0000259" key="3">
    <source>
        <dbReference type="PROSITE" id="PS51186"/>
    </source>
</evidence>